<evidence type="ECO:0008006" key="4">
    <source>
        <dbReference type="Google" id="ProtNLM"/>
    </source>
</evidence>
<keyword evidence="1" id="KW-0472">Membrane</keyword>
<keyword evidence="1" id="KW-0812">Transmembrane</keyword>
<dbReference type="KEGG" id="spon:HME9304_01240"/>
<evidence type="ECO:0000256" key="1">
    <source>
        <dbReference type="SAM" id="Phobius"/>
    </source>
</evidence>
<dbReference type="Proteomes" id="UP000248536">
    <property type="component" value="Chromosome"/>
</dbReference>
<organism evidence="2 3">
    <name type="scientific">Flagellimonas maritima</name>
    <dbReference type="NCBI Taxonomy" id="1383885"/>
    <lineage>
        <taxon>Bacteria</taxon>
        <taxon>Pseudomonadati</taxon>
        <taxon>Bacteroidota</taxon>
        <taxon>Flavobacteriia</taxon>
        <taxon>Flavobacteriales</taxon>
        <taxon>Flavobacteriaceae</taxon>
        <taxon>Flagellimonas</taxon>
    </lineage>
</organism>
<feature type="transmembrane region" description="Helical" evidence="1">
    <location>
        <begin position="154"/>
        <end position="170"/>
    </location>
</feature>
<dbReference type="AlphaFoldDB" id="A0A2Z4LRB7"/>
<name>A0A2Z4LRB7_9FLAO</name>
<feature type="transmembrane region" description="Helical" evidence="1">
    <location>
        <begin position="38"/>
        <end position="61"/>
    </location>
</feature>
<sequence length="217" mass="24768">MKLSFNERKQAIYLALGCGIIGSFTYPIMTSYHRNDIWSLLMEITFGPLFIISCLGFYLFIRRHGNSIYNIVGLVFLAFAGFCNTLMFNVQKAIYSSVSDYRKLTSQLSKEIFERSFEIGNLTQLAMDFCFDIFVSFGTLFLSIAIFKQKKLSRWLAIVGMLVSTVGLYLNLSTFPEPPADLKLPDPGPFFGFFFGLLILNMIYIIIKSKYNGTSWI</sequence>
<proteinExistence type="predicted"/>
<keyword evidence="1" id="KW-1133">Transmembrane helix</keyword>
<reference evidence="2 3" key="1">
    <citation type="submission" date="2018-06" db="EMBL/GenBank/DDBJ databases">
        <title>Spongiibacterium sp. HME9304 Genome sequencing and assembly.</title>
        <authorList>
            <person name="Kang H."/>
            <person name="Kim H."/>
            <person name="Joh K."/>
        </authorList>
    </citation>
    <scope>NUCLEOTIDE SEQUENCE [LARGE SCALE GENOMIC DNA]</scope>
    <source>
        <strain evidence="2 3">HME9304</strain>
    </source>
</reference>
<gene>
    <name evidence="2" type="ORF">HME9304_01240</name>
</gene>
<protein>
    <recommendedName>
        <fullName evidence="4">DUF4386 family protein</fullName>
    </recommendedName>
</protein>
<dbReference type="EMBL" id="CP030104">
    <property type="protein sequence ID" value="AWX44240.1"/>
    <property type="molecule type" value="Genomic_DNA"/>
</dbReference>
<feature type="transmembrane region" description="Helical" evidence="1">
    <location>
        <begin position="125"/>
        <end position="147"/>
    </location>
</feature>
<evidence type="ECO:0000313" key="3">
    <source>
        <dbReference type="Proteomes" id="UP000248536"/>
    </source>
</evidence>
<keyword evidence="3" id="KW-1185">Reference proteome</keyword>
<feature type="transmembrane region" description="Helical" evidence="1">
    <location>
        <begin position="68"/>
        <end position="88"/>
    </location>
</feature>
<accession>A0A2Z4LRB7</accession>
<feature type="transmembrane region" description="Helical" evidence="1">
    <location>
        <begin position="190"/>
        <end position="207"/>
    </location>
</feature>
<feature type="transmembrane region" description="Helical" evidence="1">
    <location>
        <begin position="12"/>
        <end position="32"/>
    </location>
</feature>
<evidence type="ECO:0000313" key="2">
    <source>
        <dbReference type="EMBL" id="AWX44240.1"/>
    </source>
</evidence>